<dbReference type="GO" id="GO:0032865">
    <property type="term" value="C:ERMES complex"/>
    <property type="evidence" value="ECO:0007669"/>
    <property type="project" value="UniProtKB-UniRule"/>
</dbReference>
<dbReference type="InterPro" id="IPR019411">
    <property type="entry name" value="MMM1_dom"/>
</dbReference>
<dbReference type="PROSITE" id="PS51847">
    <property type="entry name" value="SMP"/>
    <property type="match status" value="1"/>
</dbReference>
<dbReference type="GO" id="GO:0005789">
    <property type="term" value="C:endoplasmic reticulum membrane"/>
    <property type="evidence" value="ECO:0007669"/>
    <property type="project" value="UniProtKB-SubCell"/>
</dbReference>
<dbReference type="GO" id="GO:1990456">
    <property type="term" value="P:mitochondrion-endoplasmic reticulum membrane tethering"/>
    <property type="evidence" value="ECO:0007669"/>
    <property type="project" value="TreeGrafter"/>
</dbReference>
<evidence type="ECO:0000313" key="12">
    <source>
        <dbReference type="Proteomes" id="UP001221413"/>
    </source>
</evidence>
<comment type="subunit">
    <text evidence="8">Homodimer. Component of the ER-mitochondria encounter structure (ERMES) or MDM complex, composed of MMM1, MDM10, MDM12 and MDM34. A MMM1 homodimer associates with one molecule of MDM12 on each side in a pairwise head-to-tail manner, and the SMP-LTD domains of MMM1 and MDM12 generate a continuous hydrophobic tunnel for phospholipid trafficking.</text>
</comment>
<dbReference type="Pfam" id="PF10296">
    <property type="entry name" value="MMM1"/>
    <property type="match status" value="1"/>
</dbReference>
<comment type="caution">
    <text evidence="11">The sequence shown here is derived from an EMBL/GenBank/DDBJ whole genome shotgun (WGS) entry which is preliminary data.</text>
</comment>
<evidence type="ECO:0000256" key="6">
    <source>
        <dbReference type="ARBA" id="ARBA00023121"/>
    </source>
</evidence>
<evidence type="ECO:0000256" key="9">
    <source>
        <dbReference type="SAM" id="MobiDB-lite"/>
    </source>
</evidence>
<evidence type="ECO:0000256" key="8">
    <source>
        <dbReference type="HAMAP-Rule" id="MF_03103"/>
    </source>
</evidence>
<keyword evidence="12" id="KW-1185">Reference proteome</keyword>
<organism evidence="11 12">
    <name type="scientific">Drechslerella dactyloides</name>
    <name type="common">Nematode-trapping fungus</name>
    <name type="synonym">Arthrobotrys dactyloides</name>
    <dbReference type="NCBI Taxonomy" id="74499"/>
    <lineage>
        <taxon>Eukaryota</taxon>
        <taxon>Fungi</taxon>
        <taxon>Dikarya</taxon>
        <taxon>Ascomycota</taxon>
        <taxon>Pezizomycotina</taxon>
        <taxon>Orbiliomycetes</taxon>
        <taxon>Orbiliales</taxon>
        <taxon>Orbiliaceae</taxon>
        <taxon>Drechslerella</taxon>
    </lineage>
</organism>
<keyword evidence="1" id="KW-0813">Transport</keyword>
<dbReference type="PANTHER" id="PTHR13466">
    <property type="entry name" value="TEX2 PROTEIN-RELATED"/>
    <property type="match status" value="1"/>
</dbReference>
<feature type="topological domain" description="Cytoplasmic" evidence="8">
    <location>
        <begin position="161"/>
        <end position="698"/>
    </location>
</feature>
<comment type="function">
    <text evidence="8">Component of the ERMES/MDM complex, which serves as a molecular tether to connect the endoplasmic reticulum (ER) and mitochondria. Components of this complex are involved in the control of mitochondrial shape and protein biogenesis, and function in nonvesicular lipid trafficking between the ER and mitochondria. The MDM12-MMM1 subcomplex functions in the major beta-barrel assembly pathway that is responsible for biogenesis of all outer membrane beta-barrel proteins, and acts in a late step after the SAM complex. The MDM10-MDM12-MMM1 subcomplex further acts in the TOM40-specific pathway after the action of the MDM12-MMM1 complex. Essential for establishing and maintaining the structure of mitochondria and maintenance of mtDNA nucleoids.</text>
</comment>
<keyword evidence="2 8" id="KW-0812">Transmembrane</keyword>
<comment type="similarity">
    <text evidence="8">Belongs to the MMM1 family.</text>
</comment>
<gene>
    <name evidence="8" type="primary">MMM1</name>
    <name evidence="11" type="ORF">Dda_0859</name>
</gene>
<evidence type="ECO:0000256" key="5">
    <source>
        <dbReference type="ARBA" id="ARBA00023055"/>
    </source>
</evidence>
<dbReference type="GO" id="GO:0008289">
    <property type="term" value="F:lipid binding"/>
    <property type="evidence" value="ECO:0007669"/>
    <property type="project" value="UniProtKB-KW"/>
</dbReference>
<dbReference type="Proteomes" id="UP001221413">
    <property type="component" value="Unassembled WGS sequence"/>
</dbReference>
<feature type="compositionally biased region" description="Polar residues" evidence="9">
    <location>
        <begin position="426"/>
        <end position="441"/>
    </location>
</feature>
<keyword evidence="4 8" id="KW-1133">Transmembrane helix</keyword>
<dbReference type="PANTHER" id="PTHR13466:SF0">
    <property type="entry name" value="SMP-LTD DOMAIN-CONTAINING PROTEIN"/>
    <property type="match status" value="1"/>
</dbReference>
<keyword evidence="6" id="KW-0446">Lipid-binding</keyword>
<reference evidence="11" key="1">
    <citation type="submission" date="2023-01" db="EMBL/GenBank/DDBJ databases">
        <title>The chitinases involved in constricting ring structure development in the nematode-trapping fungus Drechslerella dactyloides.</title>
        <authorList>
            <person name="Wang R."/>
            <person name="Zhang L."/>
            <person name="Tang P."/>
            <person name="Li S."/>
            <person name="Liang L."/>
        </authorList>
    </citation>
    <scope>NUCLEOTIDE SEQUENCE</scope>
    <source>
        <strain evidence="11">YMF1.00031</strain>
    </source>
</reference>
<feature type="domain" description="SMP-LTD" evidence="10">
    <location>
        <begin position="213"/>
        <end position="411"/>
    </location>
</feature>
<keyword evidence="5" id="KW-0445">Lipid transport</keyword>
<feature type="region of interest" description="Disordered" evidence="9">
    <location>
        <begin position="56"/>
        <end position="93"/>
    </location>
</feature>
<evidence type="ECO:0000313" key="11">
    <source>
        <dbReference type="EMBL" id="KAJ6264709.1"/>
    </source>
</evidence>
<dbReference type="InterPro" id="IPR027537">
    <property type="entry name" value="Mmm1"/>
</dbReference>
<proteinExistence type="inferred from homology"/>
<feature type="region of interest" description="Disordered" evidence="9">
    <location>
        <begin position="419"/>
        <end position="464"/>
    </location>
</feature>
<evidence type="ECO:0000256" key="4">
    <source>
        <dbReference type="ARBA" id="ARBA00022989"/>
    </source>
</evidence>
<evidence type="ECO:0000256" key="1">
    <source>
        <dbReference type="ARBA" id="ARBA00022448"/>
    </source>
</evidence>
<comment type="subcellular location">
    <subcellularLocation>
        <location evidence="8">Endoplasmic reticulum membrane</location>
        <topology evidence="8">Single-pass type I membrane protein</topology>
    </subcellularLocation>
    <text evidence="8">The ERMES/MDM complex localizes to a few discrete foci (around 10 per single cell), that represent mitochondria-endoplasmic reticulum junctions. These foci are often found next to mtDNA nucleoids.</text>
</comment>
<feature type="topological domain" description="Lumenal" evidence="8">
    <location>
        <begin position="1"/>
        <end position="139"/>
    </location>
</feature>
<protein>
    <recommendedName>
        <fullName evidence="8">Maintenance of mitochondrial morphology protein 1</fullName>
    </recommendedName>
</protein>
<dbReference type="EMBL" id="JAQGDS010000001">
    <property type="protein sequence ID" value="KAJ6264709.1"/>
    <property type="molecule type" value="Genomic_DNA"/>
</dbReference>
<evidence type="ECO:0000256" key="3">
    <source>
        <dbReference type="ARBA" id="ARBA00022824"/>
    </source>
</evidence>
<dbReference type="CDD" id="cd21671">
    <property type="entry name" value="SMP_Mmm1"/>
    <property type="match status" value="1"/>
</dbReference>
<evidence type="ECO:0000256" key="7">
    <source>
        <dbReference type="ARBA" id="ARBA00023136"/>
    </source>
</evidence>
<dbReference type="AlphaFoldDB" id="A0AAD6J6Z4"/>
<accession>A0AAD6J6Z4</accession>
<dbReference type="GO" id="GO:0045040">
    <property type="term" value="P:protein insertion into mitochondrial outer membrane"/>
    <property type="evidence" value="ECO:0007669"/>
    <property type="project" value="UniProtKB-UniRule"/>
</dbReference>
<keyword evidence="3 8" id="KW-0256">Endoplasmic reticulum</keyword>
<evidence type="ECO:0000256" key="2">
    <source>
        <dbReference type="ARBA" id="ARBA00022692"/>
    </source>
</evidence>
<dbReference type="InterPro" id="IPR031468">
    <property type="entry name" value="SMP_LBD"/>
</dbReference>
<name>A0AAD6J6Z4_DREDA</name>
<dbReference type="GO" id="GO:0015914">
    <property type="term" value="P:phospholipid transport"/>
    <property type="evidence" value="ECO:0007669"/>
    <property type="project" value="TreeGrafter"/>
</dbReference>
<evidence type="ECO:0000259" key="10">
    <source>
        <dbReference type="PROSITE" id="PS51847"/>
    </source>
</evidence>
<sequence length="698" mass="76102">MTPCLYPQSWHSSRRHFANQLTSFNEKFTTIPTIANVHESRDGQVGVSAVADNPAAATATSSPAYPDDGVRPRAGGGHRGDEDGRPGPSSGNAKVFKVSSSAMLLRLKVALHHRRLDSSTSRTMLTMDDDGCSWSFLQGFLIGQLSVIIMICAFIKYFIFSDPSTDAKPRRSVSRKSKLKTIHKKKSTVLRNPPPLTTATILSKTYYNVHSHQPESLDWFNVLIAQAIAQFRDDARTDGAILDSLNKVLNGPNKPDFLDRIKITEISLGEDFPIFSNCRITPSPDEPGKLQARMDVDLSDVVTLGIETRLLLNYPKPLVAVLPVGLSVSILRFSGTLSISFIPSQENTSNSTTLTFALLDDYRLDLSVRSLVGARSRLQDVPKIAQLIESRIHAWIDERVVEPKFQQIVLPSLWPRKHTTREHAPETSTDSDSLDKASSSYREGGDGSVRTAGNAGFGSHRSNSVRQRRAPLMTMHHHDAYPATQSEDVLLRQVPHNLRNGLLDALPAGINVDLRVLGHLIRGAGTHARKILDDTLLRLLVQVLRIALLRNSNRHVDVHFYKLEAGGIVQLPRELPVSGVGANEGCDRDGGRVREQLGDLGDAADVLGAVGRGEAEVLVEAEADVVAVETVGGQAVVQEVLLEGRRDGGLAGGGEAGQPDCQAGLATEDRALGVAMMRCDEPTIQDEAAMRSVDEKER</sequence>
<keyword evidence="7 8" id="KW-0472">Membrane</keyword>
<dbReference type="HAMAP" id="MF_03103">
    <property type="entry name" value="Mmm1"/>
    <property type="match status" value="1"/>
</dbReference>